<dbReference type="CDD" id="cd00130">
    <property type="entry name" value="PAS"/>
    <property type="match status" value="1"/>
</dbReference>
<comment type="subcellular location">
    <subcellularLocation>
        <location evidence="2">Cell inner membrane</location>
    </subcellularLocation>
</comment>
<dbReference type="Gene3D" id="3.30.70.270">
    <property type="match status" value="1"/>
</dbReference>
<evidence type="ECO:0000259" key="4">
    <source>
        <dbReference type="PROSITE" id="PS50113"/>
    </source>
</evidence>
<dbReference type="SUPFAM" id="SSF55785">
    <property type="entry name" value="PYP-like sensor domain (PAS domain)"/>
    <property type="match status" value="1"/>
</dbReference>
<evidence type="ECO:0000259" key="3">
    <source>
        <dbReference type="PROSITE" id="PS50112"/>
    </source>
</evidence>
<dbReference type="SMART" id="SM00065">
    <property type="entry name" value="GAF"/>
    <property type="match status" value="1"/>
</dbReference>
<dbReference type="Gene3D" id="3.30.450.40">
    <property type="match status" value="1"/>
</dbReference>
<dbReference type="SUPFAM" id="SSF55073">
    <property type="entry name" value="Nucleotide cyclase"/>
    <property type="match status" value="1"/>
</dbReference>
<dbReference type="PROSITE" id="PS50113">
    <property type="entry name" value="PAC"/>
    <property type="match status" value="1"/>
</dbReference>
<dbReference type="AlphaFoldDB" id="A0A2S3VT33"/>
<comment type="cofactor">
    <cofactor evidence="1">
        <name>Mg(2+)</name>
        <dbReference type="ChEBI" id="CHEBI:18420"/>
    </cofactor>
</comment>
<dbReference type="InterPro" id="IPR029016">
    <property type="entry name" value="GAF-like_dom_sf"/>
</dbReference>
<dbReference type="NCBIfam" id="TIGR00254">
    <property type="entry name" value="GGDEF"/>
    <property type="match status" value="1"/>
</dbReference>
<dbReference type="GO" id="GO:0005886">
    <property type="term" value="C:plasma membrane"/>
    <property type="evidence" value="ECO:0007669"/>
    <property type="project" value="UniProtKB-SubCell"/>
</dbReference>
<reference evidence="7" key="1">
    <citation type="submission" date="2017-02" db="EMBL/GenBank/DDBJ databases">
        <authorList>
            <person name="Furmanczyk E.M."/>
        </authorList>
    </citation>
    <scope>NUCLEOTIDE SEQUENCE [LARGE SCALE GENOMIC DNA]</scope>
    <source>
        <strain evidence="7">AP3_22</strain>
    </source>
</reference>
<dbReference type="InterPro" id="IPR029787">
    <property type="entry name" value="Nucleotide_cyclase"/>
</dbReference>
<name>A0A2S3VT33_9PSED</name>
<dbReference type="SMART" id="SM00091">
    <property type="entry name" value="PAS"/>
    <property type="match status" value="1"/>
</dbReference>
<feature type="domain" description="PAC" evidence="4">
    <location>
        <begin position="78"/>
        <end position="126"/>
    </location>
</feature>
<dbReference type="InterPro" id="IPR000160">
    <property type="entry name" value="GGDEF_dom"/>
</dbReference>
<dbReference type="PROSITE" id="PS50887">
    <property type="entry name" value="GGDEF"/>
    <property type="match status" value="1"/>
</dbReference>
<dbReference type="Pfam" id="PF00990">
    <property type="entry name" value="GGDEF"/>
    <property type="match status" value="1"/>
</dbReference>
<accession>A0A2S3VT33</accession>
<dbReference type="CDD" id="cd01949">
    <property type="entry name" value="GGDEF"/>
    <property type="match status" value="1"/>
</dbReference>
<dbReference type="SUPFAM" id="SSF55781">
    <property type="entry name" value="GAF domain-like"/>
    <property type="match status" value="1"/>
</dbReference>
<dbReference type="Pfam" id="PF01590">
    <property type="entry name" value="GAF"/>
    <property type="match status" value="1"/>
</dbReference>
<feature type="domain" description="GGDEF" evidence="5">
    <location>
        <begin position="319"/>
        <end position="448"/>
    </location>
</feature>
<dbReference type="InterPro" id="IPR000014">
    <property type="entry name" value="PAS"/>
</dbReference>
<dbReference type="InterPro" id="IPR013655">
    <property type="entry name" value="PAS_fold_3"/>
</dbReference>
<comment type="caution">
    <text evidence="6">The sequence shown here is derived from an EMBL/GenBank/DDBJ whole genome shotgun (WGS) entry which is preliminary data.</text>
</comment>
<dbReference type="InterPro" id="IPR043128">
    <property type="entry name" value="Rev_trsase/Diguanyl_cyclase"/>
</dbReference>
<dbReference type="EMBL" id="MUJK01000002">
    <property type="protein sequence ID" value="POF43090.1"/>
    <property type="molecule type" value="Genomic_DNA"/>
</dbReference>
<dbReference type="InterPro" id="IPR035965">
    <property type="entry name" value="PAS-like_dom_sf"/>
</dbReference>
<dbReference type="Gene3D" id="3.30.450.20">
    <property type="entry name" value="PAS domain"/>
    <property type="match status" value="1"/>
</dbReference>
<dbReference type="FunFam" id="3.30.70.270:FF:000001">
    <property type="entry name" value="Diguanylate cyclase domain protein"/>
    <property type="match status" value="1"/>
</dbReference>
<proteinExistence type="predicted"/>
<keyword evidence="7" id="KW-1185">Reference proteome</keyword>
<evidence type="ECO:0000313" key="6">
    <source>
        <dbReference type="EMBL" id="POF43090.1"/>
    </source>
</evidence>
<dbReference type="NCBIfam" id="TIGR00229">
    <property type="entry name" value="sensory_box"/>
    <property type="match status" value="1"/>
</dbReference>
<gene>
    <name evidence="6" type="ORF">B0D71_09365</name>
</gene>
<dbReference type="Pfam" id="PF08447">
    <property type="entry name" value="PAS_3"/>
    <property type="match status" value="1"/>
</dbReference>
<dbReference type="Proteomes" id="UP000237440">
    <property type="component" value="Unassembled WGS sequence"/>
</dbReference>
<organism evidence="6 7">
    <name type="scientific">Pseudomonas laurylsulfativorans</name>
    <dbReference type="NCBI Taxonomy" id="1943631"/>
    <lineage>
        <taxon>Bacteria</taxon>
        <taxon>Pseudomonadati</taxon>
        <taxon>Pseudomonadota</taxon>
        <taxon>Gammaproteobacteria</taxon>
        <taxon>Pseudomonadales</taxon>
        <taxon>Pseudomonadaceae</taxon>
        <taxon>Pseudomonas</taxon>
    </lineage>
</organism>
<dbReference type="PROSITE" id="PS50112">
    <property type="entry name" value="PAS"/>
    <property type="match status" value="1"/>
</dbReference>
<dbReference type="PANTHER" id="PTHR46663:SF3">
    <property type="entry name" value="SLL0267 PROTEIN"/>
    <property type="match status" value="1"/>
</dbReference>
<dbReference type="GO" id="GO:0003824">
    <property type="term" value="F:catalytic activity"/>
    <property type="evidence" value="ECO:0007669"/>
    <property type="project" value="UniProtKB-ARBA"/>
</dbReference>
<dbReference type="InterPro" id="IPR000700">
    <property type="entry name" value="PAS-assoc_C"/>
</dbReference>
<feature type="domain" description="PAS" evidence="3">
    <location>
        <begin position="5"/>
        <end position="75"/>
    </location>
</feature>
<evidence type="ECO:0000313" key="7">
    <source>
        <dbReference type="Proteomes" id="UP000237440"/>
    </source>
</evidence>
<dbReference type="PANTHER" id="PTHR46663">
    <property type="entry name" value="DIGUANYLATE CYCLASE DGCT-RELATED"/>
    <property type="match status" value="1"/>
</dbReference>
<dbReference type="RefSeq" id="WP_103394544.1">
    <property type="nucleotide sequence ID" value="NZ_MUJK01000002.1"/>
</dbReference>
<evidence type="ECO:0000259" key="5">
    <source>
        <dbReference type="PROSITE" id="PS50887"/>
    </source>
</evidence>
<dbReference type="InterPro" id="IPR003018">
    <property type="entry name" value="GAF"/>
</dbReference>
<evidence type="ECO:0000256" key="1">
    <source>
        <dbReference type="ARBA" id="ARBA00001946"/>
    </source>
</evidence>
<sequence length="448" mass="50406">MENRNSAPLASYIDLLLDAVCAVDKQGRFVFVSAACERIFGYSADEMIGRLMIDMVHPGDRQRTLDAAREIMGGEPKLNFENRYLRKDGRVVHILWSARWSEVDQLRIAVARDITERKQAESRQAALYAISEAAHAAEDLLALFKRIHMIIGEWLPALNFSVALYDEHCAQLNFPYHVDDHEPQPEQPGTMTGRLCAEVIRTGQPILLTPDQCTPPAGFEVLVTEQNAPCWLGVPLNSQNGTIGALIVKSIPGGERYTEQDKELLQYVCAQVATAIERKQLHARLQHMAQYDQLTQLPNRELLRDRLKDSLQVAREDGGYMALLYVDLDRFKQVNDTHGHAVGDMLLQAVANRLKGCVRETDTVARIGGDEFVVLLHSIHAAHDTDIVVEKVRQVLAQPLRLDGLSLNIQPSIGVARYPDHGTEEKQLFRHADDAMYCAKRENHLRLV</sequence>
<dbReference type="OrthoDB" id="9812260at2"/>
<dbReference type="SMART" id="SM00267">
    <property type="entry name" value="GGDEF"/>
    <property type="match status" value="1"/>
</dbReference>
<protein>
    <submittedName>
        <fullName evidence="6">Diguanylate cyclase</fullName>
    </submittedName>
</protein>
<evidence type="ECO:0000256" key="2">
    <source>
        <dbReference type="ARBA" id="ARBA00004533"/>
    </source>
</evidence>
<dbReference type="InterPro" id="IPR052163">
    <property type="entry name" value="DGC-Regulatory_Protein"/>
</dbReference>